<feature type="domain" description="HTH cro/C1-type" evidence="1">
    <location>
        <begin position="5"/>
        <end position="67"/>
    </location>
</feature>
<dbReference type="Pfam" id="PF13443">
    <property type="entry name" value="HTH_26"/>
    <property type="match status" value="1"/>
</dbReference>
<evidence type="ECO:0000259" key="1">
    <source>
        <dbReference type="Pfam" id="PF13443"/>
    </source>
</evidence>
<protein>
    <recommendedName>
        <fullName evidence="1">HTH cro/C1-type domain-containing protein</fullName>
    </recommendedName>
</protein>
<dbReference type="EMBL" id="CACRUX010000029">
    <property type="protein sequence ID" value="VYT88963.1"/>
    <property type="molecule type" value="Genomic_DNA"/>
</dbReference>
<accession>A0A6N3AE34</accession>
<sequence length="182" mass="21385">MFICKLSKILKERNLKKTSFALDNGFPKTFIENLVSNKFRDINMESLERVMQILDITRLEDILIYVPYEIEIGDTYESKTQEESYVLGFKDISIDVILKNKEGAKTLTTLIRIPHGEMRSNVMLLSIGSIEDIVERDKWLDFFNEYDPYFLYYVLARVAEQARKEFKIKNFVTSSSLQINKK</sequence>
<organism evidence="2">
    <name type="scientific">Veillonella ratti</name>
    <dbReference type="NCBI Taxonomy" id="103892"/>
    <lineage>
        <taxon>Bacteria</taxon>
        <taxon>Bacillati</taxon>
        <taxon>Bacillota</taxon>
        <taxon>Negativicutes</taxon>
        <taxon>Veillonellales</taxon>
        <taxon>Veillonellaceae</taxon>
        <taxon>Veillonella</taxon>
    </lineage>
</organism>
<gene>
    <name evidence="2" type="ORF">VRLFYP33_00709</name>
</gene>
<evidence type="ECO:0000313" key="2">
    <source>
        <dbReference type="EMBL" id="VYT88963.1"/>
    </source>
</evidence>
<dbReference type="AlphaFoldDB" id="A0A6N3AE34"/>
<dbReference type="InterPro" id="IPR001387">
    <property type="entry name" value="Cro/C1-type_HTH"/>
</dbReference>
<proteinExistence type="predicted"/>
<dbReference type="RefSeq" id="WP_021842270.1">
    <property type="nucleotide sequence ID" value="NZ_CACRUX010000029.1"/>
</dbReference>
<reference evidence="2" key="1">
    <citation type="submission" date="2019-11" db="EMBL/GenBank/DDBJ databases">
        <authorList>
            <person name="Feng L."/>
        </authorList>
    </citation>
    <scope>NUCLEOTIDE SEQUENCE</scope>
    <source>
        <strain evidence="2">VrattiLFYP33</strain>
    </source>
</reference>
<name>A0A6N3AE34_9FIRM</name>